<dbReference type="InterPro" id="IPR008991">
    <property type="entry name" value="Translation_prot_SH3-like_sf"/>
</dbReference>
<dbReference type="AlphaFoldDB" id="A0A2H0TRA5"/>
<evidence type="ECO:0000256" key="5">
    <source>
        <dbReference type="SAM" id="MobiDB-lite"/>
    </source>
</evidence>
<dbReference type="Gene3D" id="2.30.30.790">
    <property type="match status" value="1"/>
</dbReference>
<dbReference type="InterPro" id="IPR001857">
    <property type="entry name" value="Ribosomal_bL19"/>
</dbReference>
<comment type="function">
    <text evidence="4">This protein is located at the 30S-50S ribosomal subunit interface and may play a role in the structure and function of the aminoacyl-tRNA binding site.</text>
</comment>
<organism evidence="6 7">
    <name type="scientific">Candidatus Magasanikbacteria bacterium CG10_big_fil_rev_8_21_14_0_10_47_10</name>
    <dbReference type="NCBI Taxonomy" id="1974652"/>
    <lineage>
        <taxon>Bacteria</taxon>
        <taxon>Candidatus Magasanikiibacteriota</taxon>
    </lineage>
</organism>
<reference evidence="7" key="1">
    <citation type="submission" date="2017-09" db="EMBL/GenBank/DDBJ databases">
        <title>Depth-based differentiation of microbial function through sediment-hosted aquifers and enrichment of novel symbionts in the deep terrestrial subsurface.</title>
        <authorList>
            <person name="Probst A.J."/>
            <person name="Ladd B."/>
            <person name="Jarett J.K."/>
            <person name="Geller-Mcgrath D.E."/>
            <person name="Sieber C.M.K."/>
            <person name="Emerson J.B."/>
            <person name="Anantharaman K."/>
            <person name="Thomas B.C."/>
            <person name="Malmstrom R."/>
            <person name="Stieglmeier M."/>
            <person name="Klingl A."/>
            <person name="Woyke T."/>
            <person name="Ryan C.M."/>
            <person name="Banfield J.F."/>
        </authorList>
    </citation>
    <scope>NUCLEOTIDE SEQUENCE [LARGE SCALE GENOMIC DNA]</scope>
</reference>
<dbReference type="GO" id="GO:0006412">
    <property type="term" value="P:translation"/>
    <property type="evidence" value="ECO:0007669"/>
    <property type="project" value="InterPro"/>
</dbReference>
<evidence type="ECO:0000256" key="4">
    <source>
        <dbReference type="RuleBase" id="RU000559"/>
    </source>
</evidence>
<dbReference type="Proteomes" id="UP000230154">
    <property type="component" value="Unassembled WGS sequence"/>
</dbReference>
<protein>
    <recommendedName>
        <fullName evidence="4">50S ribosomal protein L19</fullName>
    </recommendedName>
</protein>
<dbReference type="GO" id="GO:0003735">
    <property type="term" value="F:structural constituent of ribosome"/>
    <property type="evidence" value="ECO:0007669"/>
    <property type="project" value="InterPro"/>
</dbReference>
<dbReference type="PANTHER" id="PTHR15680:SF9">
    <property type="entry name" value="LARGE RIBOSOMAL SUBUNIT PROTEIN BL19M"/>
    <property type="match status" value="1"/>
</dbReference>
<comment type="caution">
    <text evidence="6">The sequence shown here is derived from an EMBL/GenBank/DDBJ whole genome shotgun (WGS) entry which is preliminary data.</text>
</comment>
<evidence type="ECO:0000256" key="1">
    <source>
        <dbReference type="ARBA" id="ARBA00005781"/>
    </source>
</evidence>
<dbReference type="Pfam" id="PF01245">
    <property type="entry name" value="Ribosomal_L19"/>
    <property type="match status" value="1"/>
</dbReference>
<dbReference type="PRINTS" id="PR00061">
    <property type="entry name" value="RIBOSOMALL19"/>
</dbReference>
<sequence length="129" mass="14727">MEDVRHALKPGMVVRVHQKIKDIGKNGEEKVRIQIFEGTILAVKHGNETGATFTVRKVSNGVGVEKIFPIHSPIVDMVELVRQYRVRQGRAYYLRNFKKRLKEVPLGKMSSTSEEKTKAPDEEPTKIEE</sequence>
<dbReference type="EMBL" id="PFCB01000010">
    <property type="protein sequence ID" value="PIR74685.1"/>
    <property type="molecule type" value="Genomic_DNA"/>
</dbReference>
<evidence type="ECO:0000256" key="2">
    <source>
        <dbReference type="ARBA" id="ARBA00022980"/>
    </source>
</evidence>
<evidence type="ECO:0000313" key="6">
    <source>
        <dbReference type="EMBL" id="PIR74685.1"/>
    </source>
</evidence>
<comment type="similarity">
    <text evidence="1 4">Belongs to the bacterial ribosomal protein bL19 family.</text>
</comment>
<dbReference type="SUPFAM" id="SSF50104">
    <property type="entry name" value="Translation proteins SH3-like domain"/>
    <property type="match status" value="1"/>
</dbReference>
<dbReference type="GO" id="GO:0022625">
    <property type="term" value="C:cytosolic large ribosomal subunit"/>
    <property type="evidence" value="ECO:0007669"/>
    <property type="project" value="TreeGrafter"/>
</dbReference>
<evidence type="ECO:0000256" key="3">
    <source>
        <dbReference type="ARBA" id="ARBA00023274"/>
    </source>
</evidence>
<feature type="compositionally biased region" description="Basic and acidic residues" evidence="5">
    <location>
        <begin position="113"/>
        <end position="129"/>
    </location>
</feature>
<gene>
    <name evidence="6" type="ORF">COU35_01280</name>
</gene>
<dbReference type="InterPro" id="IPR038657">
    <property type="entry name" value="Ribosomal_bL19_sf"/>
</dbReference>
<evidence type="ECO:0000313" key="7">
    <source>
        <dbReference type="Proteomes" id="UP000230154"/>
    </source>
</evidence>
<keyword evidence="3 4" id="KW-0687">Ribonucleoprotein</keyword>
<accession>A0A2H0TRA5</accession>
<feature type="region of interest" description="Disordered" evidence="5">
    <location>
        <begin position="105"/>
        <end position="129"/>
    </location>
</feature>
<dbReference type="PANTHER" id="PTHR15680">
    <property type="entry name" value="RIBOSOMAL PROTEIN L19"/>
    <property type="match status" value="1"/>
</dbReference>
<proteinExistence type="inferred from homology"/>
<keyword evidence="2 6" id="KW-0689">Ribosomal protein</keyword>
<name>A0A2H0TRA5_9BACT</name>